<dbReference type="Gene3D" id="1.20.120.1080">
    <property type="match status" value="1"/>
</dbReference>
<protein>
    <recommendedName>
        <fullName evidence="1">RNA helicase</fullName>
        <ecNumber evidence="1">3.6.4.13</ecNumber>
    </recommendedName>
</protein>
<dbReference type="InterPro" id="IPR007502">
    <property type="entry name" value="Helicase-assoc_dom"/>
</dbReference>
<dbReference type="EC" id="3.6.4.13" evidence="1"/>
<organism evidence="12 13">
    <name type="scientific">Entamoeba nuttalli</name>
    <dbReference type="NCBI Taxonomy" id="412467"/>
    <lineage>
        <taxon>Eukaryota</taxon>
        <taxon>Amoebozoa</taxon>
        <taxon>Evosea</taxon>
        <taxon>Archamoebae</taxon>
        <taxon>Mastigamoebida</taxon>
        <taxon>Entamoebidae</taxon>
        <taxon>Entamoeba</taxon>
    </lineage>
</organism>
<dbReference type="Pfam" id="PF21010">
    <property type="entry name" value="HA2_C"/>
    <property type="match status" value="1"/>
</dbReference>
<dbReference type="SUPFAM" id="SSF52540">
    <property type="entry name" value="P-loop containing nucleoside triphosphate hydrolases"/>
    <property type="match status" value="1"/>
</dbReference>
<accession>A0ABQ0DR94</accession>
<feature type="domain" description="Helicase ATP-binding" evidence="10">
    <location>
        <begin position="188"/>
        <end position="351"/>
    </location>
</feature>
<evidence type="ECO:0000259" key="10">
    <source>
        <dbReference type="PROSITE" id="PS51192"/>
    </source>
</evidence>
<evidence type="ECO:0000259" key="11">
    <source>
        <dbReference type="PROSITE" id="PS51194"/>
    </source>
</evidence>
<dbReference type="InterPro" id="IPR011709">
    <property type="entry name" value="DEAD-box_helicase_OB_fold"/>
</dbReference>
<evidence type="ECO:0000256" key="2">
    <source>
        <dbReference type="ARBA" id="ARBA00022664"/>
    </source>
</evidence>
<comment type="caution">
    <text evidence="12">The sequence shown here is derived from an EMBL/GenBank/DDBJ whole genome shotgun (WGS) entry which is preliminary data.</text>
</comment>
<evidence type="ECO:0000313" key="13">
    <source>
        <dbReference type="Proteomes" id="UP001628156"/>
    </source>
</evidence>
<keyword evidence="2" id="KW-0507">mRNA processing</keyword>
<dbReference type="CDD" id="cd18791">
    <property type="entry name" value="SF2_C_RHA"/>
    <property type="match status" value="1"/>
</dbReference>
<evidence type="ECO:0000313" key="12">
    <source>
        <dbReference type="EMBL" id="GAB1225277.1"/>
    </source>
</evidence>
<dbReference type="Pfam" id="PF00271">
    <property type="entry name" value="Helicase_C"/>
    <property type="match status" value="1"/>
</dbReference>
<keyword evidence="4" id="KW-0378">Hydrolase</keyword>
<dbReference type="InterPro" id="IPR027417">
    <property type="entry name" value="P-loop_NTPase"/>
</dbReference>
<keyword evidence="13" id="KW-1185">Reference proteome</keyword>
<dbReference type="InterPro" id="IPR001650">
    <property type="entry name" value="Helicase_C-like"/>
</dbReference>
<evidence type="ECO:0000256" key="1">
    <source>
        <dbReference type="ARBA" id="ARBA00012552"/>
    </source>
</evidence>
<keyword evidence="5" id="KW-0067">ATP-binding</keyword>
<comment type="catalytic activity">
    <reaction evidence="7">
        <text>ATP + H2O = ADP + phosphate + H(+)</text>
        <dbReference type="Rhea" id="RHEA:13065"/>
        <dbReference type="ChEBI" id="CHEBI:15377"/>
        <dbReference type="ChEBI" id="CHEBI:15378"/>
        <dbReference type="ChEBI" id="CHEBI:30616"/>
        <dbReference type="ChEBI" id="CHEBI:43474"/>
        <dbReference type="ChEBI" id="CHEBI:456216"/>
        <dbReference type="EC" id="3.6.4.13"/>
    </reaction>
</comment>
<keyword evidence="6" id="KW-0508">mRNA splicing</keyword>
<dbReference type="SMART" id="SM00490">
    <property type="entry name" value="HELICc"/>
    <property type="match status" value="1"/>
</dbReference>
<gene>
    <name evidence="12" type="ORF">ENUP19_0248G0051</name>
</gene>
<dbReference type="InterPro" id="IPR048333">
    <property type="entry name" value="HA2_WH"/>
</dbReference>
<feature type="compositionally biased region" description="Polar residues" evidence="9">
    <location>
        <begin position="1"/>
        <end position="10"/>
    </location>
</feature>
<dbReference type="PROSITE" id="PS00690">
    <property type="entry name" value="DEAH_ATP_HELICASE"/>
    <property type="match status" value="1"/>
</dbReference>
<dbReference type="SMART" id="SM00847">
    <property type="entry name" value="HA2"/>
    <property type="match status" value="1"/>
</dbReference>
<feature type="coiled-coil region" evidence="8">
    <location>
        <begin position="29"/>
        <end position="76"/>
    </location>
</feature>
<dbReference type="InterPro" id="IPR014001">
    <property type="entry name" value="Helicase_ATP-bd"/>
</dbReference>
<dbReference type="Pfam" id="PF04408">
    <property type="entry name" value="WHD_HA2"/>
    <property type="match status" value="1"/>
</dbReference>
<evidence type="ECO:0000256" key="7">
    <source>
        <dbReference type="ARBA" id="ARBA00047984"/>
    </source>
</evidence>
<evidence type="ECO:0000256" key="8">
    <source>
        <dbReference type="SAM" id="Coils"/>
    </source>
</evidence>
<dbReference type="Pfam" id="PF07717">
    <property type="entry name" value="OB_NTP_bind"/>
    <property type="match status" value="1"/>
</dbReference>
<keyword evidence="8" id="KW-0175">Coiled coil</keyword>
<dbReference type="EMBL" id="BAAFRS010000248">
    <property type="protein sequence ID" value="GAB1225277.1"/>
    <property type="molecule type" value="Genomic_DNA"/>
</dbReference>
<evidence type="ECO:0000256" key="6">
    <source>
        <dbReference type="ARBA" id="ARBA00023187"/>
    </source>
</evidence>
<keyword evidence="3" id="KW-0547">Nucleotide-binding</keyword>
<dbReference type="InterPro" id="IPR011545">
    <property type="entry name" value="DEAD/DEAH_box_helicase_dom"/>
</dbReference>
<reference evidence="12 13" key="1">
    <citation type="journal article" date="2019" name="PLoS Negl. Trop. Dis.">
        <title>Whole genome sequencing of Entamoeba nuttalli reveals mammalian host-related molecular signatures and a novel octapeptide-repeat surface protein.</title>
        <authorList>
            <person name="Tanaka M."/>
            <person name="Makiuchi T."/>
            <person name="Komiyama T."/>
            <person name="Shiina T."/>
            <person name="Osaki K."/>
            <person name="Tachibana H."/>
        </authorList>
    </citation>
    <scope>NUCLEOTIDE SEQUENCE [LARGE SCALE GENOMIC DNA]</scope>
    <source>
        <strain evidence="12 13">P19-061405</strain>
    </source>
</reference>
<dbReference type="PROSITE" id="PS51194">
    <property type="entry name" value="HELICASE_CTER"/>
    <property type="match status" value="1"/>
</dbReference>
<dbReference type="SMART" id="SM00487">
    <property type="entry name" value="DEXDc"/>
    <property type="match status" value="1"/>
</dbReference>
<sequence>MSKNSPSEPNQWDEKRIESRQQYLPKREFQKLREIRDEIEDEKEMFNENELTETEKKELQRKIDIYNLAKQRIALEQINEPQYNIPKAGSVIEEKPIYDNYKDEDNEQWMNTQKKAIFIGKSIDERSKIDDGSFEKMILQEDEDSLEREILELRAKELEEIPSKRTKQDEMNEIRKSLPVYQKREEFLKLVRNNQIVIIAGETGSGKTTQLPQYLYEDGYCKKGKIGVTQPRRVACMSIARRVSEEVGTRLGGMVGYTVRFEDVTSDRTLIQYMTDGMLLRGFLNQPDLSDYSCIMIDEAHERTIATDLLFGLLKDIIRFRSDLKLIIASATLETQKFSEYFDNAPVFIIPGRRFPVTIEYLTEPEPDPLVAAVNRTIQIHTTMPKGDILIFLTGQEEVDECAEAIKERTRGYGTKMDELIITRIYAALPSDIQAQIFIPTPPNARKVVVATNIAETSLTVDGIVYVIDSGYCKINEYNSRTGMESLKIVPISKASADQRAGRAGRVSPGKCYRLYTKDAFNKELPESTPPEIIRSNLSSVILLLKTLGIDDILHFDFMDSPSPESLMRALEELYALGAFNQKGELTQRGQKMAEFPIAPTLARVLIGSEQYQCSEEIATICAMLQISGELFYRPKEKAQIADTIKKGFVRPEGDHLTLLGVYNSWVDAGKSDGWCRDNFLQARALNKANDIRDQLVSIMERVDIQMFKSKDNVSILKALLSGYFLNTAQLTKEGIYRQIKQNRTIEIHPSSSMFSKNPRWILFYELVLTTKEYVRQVSEIDPSWLIEVAPHVFKEEDMKDAIRKYRSKKNK</sequence>
<dbReference type="PANTHER" id="PTHR18934">
    <property type="entry name" value="ATP-DEPENDENT RNA HELICASE"/>
    <property type="match status" value="1"/>
</dbReference>
<name>A0ABQ0DR94_9EUKA</name>
<dbReference type="PROSITE" id="PS51192">
    <property type="entry name" value="HELICASE_ATP_BIND_1"/>
    <property type="match status" value="1"/>
</dbReference>
<evidence type="ECO:0000256" key="9">
    <source>
        <dbReference type="SAM" id="MobiDB-lite"/>
    </source>
</evidence>
<dbReference type="PANTHER" id="PTHR18934:SF83">
    <property type="entry name" value="PRE-MRNA-SPLICING FACTOR ATP-DEPENDENT RNA HELICASE DHX16"/>
    <property type="match status" value="1"/>
</dbReference>
<evidence type="ECO:0000256" key="4">
    <source>
        <dbReference type="ARBA" id="ARBA00022801"/>
    </source>
</evidence>
<evidence type="ECO:0000256" key="3">
    <source>
        <dbReference type="ARBA" id="ARBA00022741"/>
    </source>
</evidence>
<feature type="domain" description="Helicase C-terminal" evidence="11">
    <location>
        <begin position="376"/>
        <end position="549"/>
    </location>
</feature>
<evidence type="ECO:0000256" key="5">
    <source>
        <dbReference type="ARBA" id="ARBA00022840"/>
    </source>
</evidence>
<dbReference type="Gene3D" id="3.40.50.300">
    <property type="entry name" value="P-loop containing nucleotide triphosphate hydrolases"/>
    <property type="match status" value="2"/>
</dbReference>
<dbReference type="Pfam" id="PF00270">
    <property type="entry name" value="DEAD"/>
    <property type="match status" value="1"/>
</dbReference>
<dbReference type="InterPro" id="IPR002464">
    <property type="entry name" value="DNA/RNA_helicase_DEAH_CS"/>
</dbReference>
<proteinExistence type="predicted"/>
<feature type="region of interest" description="Disordered" evidence="9">
    <location>
        <begin position="1"/>
        <end position="20"/>
    </location>
</feature>
<dbReference type="Proteomes" id="UP001628156">
    <property type="component" value="Unassembled WGS sequence"/>
</dbReference>